<organism evidence="1 2">
    <name type="scientific">Falsirhodobacter algicola</name>
    <dbReference type="NCBI Taxonomy" id="2692330"/>
    <lineage>
        <taxon>Bacteria</taxon>
        <taxon>Pseudomonadati</taxon>
        <taxon>Pseudomonadota</taxon>
        <taxon>Alphaproteobacteria</taxon>
        <taxon>Rhodobacterales</taxon>
        <taxon>Paracoccaceae</taxon>
        <taxon>Falsirhodobacter</taxon>
    </lineage>
</organism>
<accession>A0A8J8MU42</accession>
<name>A0A8J8MU42_9RHOB</name>
<gene>
    <name evidence="1" type="ORF">GR316_08315</name>
</gene>
<protein>
    <submittedName>
        <fullName evidence="1">Uncharacterized protein</fullName>
    </submittedName>
</protein>
<dbReference type="RefSeq" id="WP_211783493.1">
    <property type="nucleotide sequence ID" value="NZ_CP047289.1"/>
</dbReference>
<keyword evidence="2" id="KW-1185">Reference proteome</keyword>
<dbReference type="Proteomes" id="UP000679284">
    <property type="component" value="Chromosome"/>
</dbReference>
<dbReference type="KEGG" id="fap:GR316_08315"/>
<evidence type="ECO:0000313" key="2">
    <source>
        <dbReference type="Proteomes" id="UP000679284"/>
    </source>
</evidence>
<dbReference type="Pfam" id="PF20320">
    <property type="entry name" value="DUF6615"/>
    <property type="match status" value="1"/>
</dbReference>
<evidence type="ECO:0000313" key="1">
    <source>
        <dbReference type="EMBL" id="QUS36273.1"/>
    </source>
</evidence>
<reference evidence="1" key="1">
    <citation type="submission" date="2020-01" db="EMBL/GenBank/DDBJ databases">
        <authorList>
            <person name="Yang Y."/>
            <person name="Kwon Y.M."/>
        </authorList>
    </citation>
    <scope>NUCLEOTIDE SEQUENCE</scope>
    <source>
        <strain evidence="1">PG104</strain>
    </source>
</reference>
<dbReference type="InterPro" id="IPR046723">
    <property type="entry name" value="DUF6615"/>
</dbReference>
<proteinExistence type="predicted"/>
<sequence>MRGSLLHSLLELAHATSQNLGFAHRDDVHVSYGEETITETNLLELRRRHPAIITLNTFGKKKEAKNGADWEWHIIGRRRKFRMRVQAKRLQKDDKLKIPHEVKSTKKQQIDLLIEDAKKYRLKPVYCLYSAEQQRDHWKKENVGGGYEAFEAGCLLAHAQTVKAKMPKTLGDIEQACVPWHYLVERQDYAQASLTDVLDIDGSVLRFVVSSADMRVATASDRSRDTAAAQGFPTLDELNASERPKRDIEGLVEVDEPEFERRRSEAEYRDRGIGRLVEIDVREFPERPQPRDLPDE</sequence>
<dbReference type="EMBL" id="CP047289">
    <property type="protein sequence ID" value="QUS36273.1"/>
    <property type="molecule type" value="Genomic_DNA"/>
</dbReference>
<dbReference type="AlphaFoldDB" id="A0A8J8MU42"/>